<dbReference type="Gene3D" id="1.20.58.340">
    <property type="entry name" value="Magnesium transport protein CorA, transmembrane region"/>
    <property type="match status" value="1"/>
</dbReference>
<evidence type="ECO:0000313" key="6">
    <source>
        <dbReference type="EMBL" id="KAJ5098756.1"/>
    </source>
</evidence>
<proteinExistence type="predicted"/>
<keyword evidence="4 5" id="KW-0472">Membrane</keyword>
<dbReference type="OrthoDB" id="3231000at2759"/>
<evidence type="ECO:0000256" key="4">
    <source>
        <dbReference type="ARBA" id="ARBA00023136"/>
    </source>
</evidence>
<dbReference type="Proteomes" id="UP001149074">
    <property type="component" value="Unassembled WGS sequence"/>
</dbReference>
<dbReference type="RefSeq" id="XP_056474410.1">
    <property type="nucleotide sequence ID" value="XM_056618251.1"/>
</dbReference>
<dbReference type="InterPro" id="IPR002523">
    <property type="entry name" value="MgTranspt_CorA/ZnTranspt_ZntB"/>
</dbReference>
<dbReference type="SUPFAM" id="SSF144083">
    <property type="entry name" value="Magnesium transport protein CorA, transmembrane region"/>
    <property type="match status" value="1"/>
</dbReference>
<reference evidence="6" key="2">
    <citation type="journal article" date="2023" name="IMA Fungus">
        <title>Comparative genomic study of the Penicillium genus elucidates a diverse pangenome and 15 lateral gene transfer events.</title>
        <authorList>
            <person name="Petersen C."/>
            <person name="Sorensen T."/>
            <person name="Nielsen M.R."/>
            <person name="Sondergaard T.E."/>
            <person name="Sorensen J.L."/>
            <person name="Fitzpatrick D.A."/>
            <person name="Frisvad J.C."/>
            <person name="Nielsen K.L."/>
        </authorList>
    </citation>
    <scope>NUCLEOTIDE SEQUENCE</scope>
    <source>
        <strain evidence="6">IBT 30761</strain>
    </source>
</reference>
<dbReference type="GO" id="GO:0046873">
    <property type="term" value="F:metal ion transmembrane transporter activity"/>
    <property type="evidence" value="ECO:0007669"/>
    <property type="project" value="InterPro"/>
</dbReference>
<protein>
    <submittedName>
        <fullName evidence="6">Uncharacterized protein</fullName>
    </submittedName>
</protein>
<feature type="transmembrane region" description="Helical" evidence="5">
    <location>
        <begin position="143"/>
        <end position="164"/>
    </location>
</feature>
<sequence length="183" mass="21540">MLNWPKGLSAIRQSIRHSSKAPVALTSLDLHRSLSELLFLQELNRYQQAFIHRVFLAYPEDDLPGELEYRLNCIRHQESHYQETIEFLERRVENAINLLFNVTSFDETRSINRLTYLAFVFAPVSFATSVWGMTEFTIAPKWVAALAMPLLILSFFIAWLSTIISRKLDLRRVKHWTDEEKRR</sequence>
<dbReference type="InterPro" id="IPR045863">
    <property type="entry name" value="CorA_TM1_TM2"/>
</dbReference>
<keyword evidence="2 5" id="KW-0812">Transmembrane</keyword>
<accession>A0A9W9FEP4</accession>
<comment type="caution">
    <text evidence="6">The sequence shown here is derived from an EMBL/GenBank/DDBJ whole genome shotgun (WGS) entry which is preliminary data.</text>
</comment>
<evidence type="ECO:0000256" key="1">
    <source>
        <dbReference type="ARBA" id="ARBA00004141"/>
    </source>
</evidence>
<name>A0A9W9FEP4_9EURO</name>
<dbReference type="GO" id="GO:0016020">
    <property type="term" value="C:membrane"/>
    <property type="evidence" value="ECO:0007669"/>
    <property type="project" value="UniProtKB-SubCell"/>
</dbReference>
<keyword evidence="3 5" id="KW-1133">Transmembrane helix</keyword>
<evidence type="ECO:0000256" key="2">
    <source>
        <dbReference type="ARBA" id="ARBA00022692"/>
    </source>
</evidence>
<evidence type="ECO:0000313" key="7">
    <source>
        <dbReference type="Proteomes" id="UP001149074"/>
    </source>
</evidence>
<dbReference type="AlphaFoldDB" id="A0A9W9FEP4"/>
<keyword evidence="7" id="KW-1185">Reference proteome</keyword>
<comment type="subcellular location">
    <subcellularLocation>
        <location evidence="1">Membrane</location>
        <topology evidence="1">Multi-pass membrane protein</topology>
    </subcellularLocation>
</comment>
<dbReference type="EMBL" id="JAPQKI010000005">
    <property type="protein sequence ID" value="KAJ5098756.1"/>
    <property type="molecule type" value="Genomic_DNA"/>
</dbReference>
<dbReference type="GeneID" id="81357230"/>
<feature type="transmembrane region" description="Helical" evidence="5">
    <location>
        <begin position="114"/>
        <end position="131"/>
    </location>
</feature>
<evidence type="ECO:0000256" key="5">
    <source>
        <dbReference type="SAM" id="Phobius"/>
    </source>
</evidence>
<dbReference type="Pfam" id="PF01544">
    <property type="entry name" value="CorA"/>
    <property type="match status" value="1"/>
</dbReference>
<reference evidence="6" key="1">
    <citation type="submission" date="2022-11" db="EMBL/GenBank/DDBJ databases">
        <authorList>
            <person name="Petersen C."/>
        </authorList>
    </citation>
    <scope>NUCLEOTIDE SEQUENCE</scope>
    <source>
        <strain evidence="6">IBT 30761</strain>
    </source>
</reference>
<evidence type="ECO:0000256" key="3">
    <source>
        <dbReference type="ARBA" id="ARBA00022989"/>
    </source>
</evidence>
<gene>
    <name evidence="6" type="ORF">N7532_005757</name>
</gene>
<organism evidence="6 7">
    <name type="scientific">Penicillium argentinense</name>
    <dbReference type="NCBI Taxonomy" id="1131581"/>
    <lineage>
        <taxon>Eukaryota</taxon>
        <taxon>Fungi</taxon>
        <taxon>Dikarya</taxon>
        <taxon>Ascomycota</taxon>
        <taxon>Pezizomycotina</taxon>
        <taxon>Eurotiomycetes</taxon>
        <taxon>Eurotiomycetidae</taxon>
        <taxon>Eurotiales</taxon>
        <taxon>Aspergillaceae</taxon>
        <taxon>Penicillium</taxon>
    </lineage>
</organism>